<organism evidence="1 2">
    <name type="scientific">Lindgomyces ingoldianus</name>
    <dbReference type="NCBI Taxonomy" id="673940"/>
    <lineage>
        <taxon>Eukaryota</taxon>
        <taxon>Fungi</taxon>
        <taxon>Dikarya</taxon>
        <taxon>Ascomycota</taxon>
        <taxon>Pezizomycotina</taxon>
        <taxon>Dothideomycetes</taxon>
        <taxon>Pleosporomycetidae</taxon>
        <taxon>Pleosporales</taxon>
        <taxon>Lindgomycetaceae</taxon>
        <taxon>Lindgomyces</taxon>
    </lineage>
</organism>
<name>A0ACB6Q6Z1_9PLEO</name>
<evidence type="ECO:0000313" key="1">
    <source>
        <dbReference type="EMBL" id="KAF2462719.1"/>
    </source>
</evidence>
<evidence type="ECO:0000313" key="2">
    <source>
        <dbReference type="Proteomes" id="UP000799755"/>
    </source>
</evidence>
<comment type="caution">
    <text evidence="1">The sequence shown here is derived from an EMBL/GenBank/DDBJ whole genome shotgun (WGS) entry which is preliminary data.</text>
</comment>
<protein>
    <submittedName>
        <fullName evidence="1">Uncharacterized protein</fullName>
    </submittedName>
</protein>
<dbReference type="EMBL" id="MU003564">
    <property type="protein sequence ID" value="KAF2462719.1"/>
    <property type="molecule type" value="Genomic_DNA"/>
</dbReference>
<proteinExistence type="predicted"/>
<gene>
    <name evidence="1" type="ORF">BDR25DRAFT_347630</name>
</gene>
<dbReference type="Proteomes" id="UP000799755">
    <property type="component" value="Unassembled WGS sequence"/>
</dbReference>
<reference evidence="1" key="1">
    <citation type="journal article" date="2020" name="Stud. Mycol.">
        <title>101 Dothideomycetes genomes: a test case for predicting lifestyles and emergence of pathogens.</title>
        <authorList>
            <person name="Haridas S."/>
            <person name="Albert R."/>
            <person name="Binder M."/>
            <person name="Bloem J."/>
            <person name="Labutti K."/>
            <person name="Salamov A."/>
            <person name="Andreopoulos B."/>
            <person name="Baker S."/>
            <person name="Barry K."/>
            <person name="Bills G."/>
            <person name="Bluhm B."/>
            <person name="Cannon C."/>
            <person name="Castanera R."/>
            <person name="Culley D."/>
            <person name="Daum C."/>
            <person name="Ezra D."/>
            <person name="Gonzalez J."/>
            <person name="Henrissat B."/>
            <person name="Kuo A."/>
            <person name="Liang C."/>
            <person name="Lipzen A."/>
            <person name="Lutzoni F."/>
            <person name="Magnuson J."/>
            <person name="Mondo S."/>
            <person name="Nolan M."/>
            <person name="Ohm R."/>
            <person name="Pangilinan J."/>
            <person name="Park H.-J."/>
            <person name="Ramirez L."/>
            <person name="Alfaro M."/>
            <person name="Sun H."/>
            <person name="Tritt A."/>
            <person name="Yoshinaga Y."/>
            <person name="Zwiers L.-H."/>
            <person name="Turgeon B."/>
            <person name="Goodwin S."/>
            <person name="Spatafora J."/>
            <person name="Crous P."/>
            <person name="Grigoriev I."/>
        </authorList>
    </citation>
    <scope>NUCLEOTIDE SEQUENCE</scope>
    <source>
        <strain evidence="1">ATCC 200398</strain>
    </source>
</reference>
<accession>A0ACB6Q6Z1</accession>
<keyword evidence="2" id="KW-1185">Reference proteome</keyword>
<sequence>MSSLSRNQAWISRSQNNSLVNLMKAARPECVDSEAKKPGSFGDVRNASDSFTLPGVEQQGLQNCLKRLFWSAVPTSSASQKYTPAGASTSASSTGATLQSAASRLPPFPNTQLPPNVSGVGSSPSPTPAATAQQAPSMFRFWVLLGVEGSRHSVRINHIAIDHNTNDGSFYRSLKECYRRSRGPMCYWLSMWRLHYCNVVKFKRVAPRWVITERKDLPTSLEYKYAPRPPHAENPPIPQHEFDMHLHACVQPCIWSRFHDCMPELNTTIVLESIPKKVSQFDVDSDQVVDAYAWGLEAKYAVSAMYVAIYHLIIFAFPFGFWAWWLHGHPNDLQGASVPATIALGLLSLFWSTNGILTEGRHAR</sequence>